<accession>A0A7J7G600</accession>
<feature type="domain" description="PB1" evidence="2">
    <location>
        <begin position="268"/>
        <end position="346"/>
    </location>
</feature>
<protein>
    <recommendedName>
        <fullName evidence="2">PB1 domain-containing protein</fullName>
    </recommendedName>
</protein>
<dbReference type="Proteomes" id="UP000593564">
    <property type="component" value="Unassembled WGS sequence"/>
</dbReference>
<evidence type="ECO:0000259" key="2">
    <source>
        <dbReference type="PROSITE" id="PS51745"/>
    </source>
</evidence>
<evidence type="ECO:0000313" key="4">
    <source>
        <dbReference type="Proteomes" id="UP000593564"/>
    </source>
</evidence>
<dbReference type="SMART" id="SM00666">
    <property type="entry name" value="PB1"/>
    <property type="match status" value="1"/>
</dbReference>
<dbReference type="PANTHER" id="PTHR32002:SF49">
    <property type="entry name" value="BILE ACID:SODIUM SYMPORTER_ARSENICAL RESISTANCE PROTEIN ACR3-RELATED"/>
    <property type="match status" value="1"/>
</dbReference>
<dbReference type="InterPro" id="IPR045012">
    <property type="entry name" value="NLP"/>
</dbReference>
<dbReference type="InterPro" id="IPR053793">
    <property type="entry name" value="PB1-like"/>
</dbReference>
<dbReference type="PANTHER" id="PTHR32002">
    <property type="entry name" value="PROTEIN NLP8"/>
    <property type="match status" value="1"/>
</dbReference>
<evidence type="ECO:0000313" key="3">
    <source>
        <dbReference type="EMBL" id="KAF5935018.1"/>
    </source>
</evidence>
<organism evidence="3 4">
    <name type="scientific">Camellia sinensis</name>
    <name type="common">Tea plant</name>
    <name type="synonym">Thea sinensis</name>
    <dbReference type="NCBI Taxonomy" id="4442"/>
    <lineage>
        <taxon>Eukaryota</taxon>
        <taxon>Viridiplantae</taxon>
        <taxon>Streptophyta</taxon>
        <taxon>Embryophyta</taxon>
        <taxon>Tracheophyta</taxon>
        <taxon>Spermatophyta</taxon>
        <taxon>Magnoliopsida</taxon>
        <taxon>eudicotyledons</taxon>
        <taxon>Gunneridae</taxon>
        <taxon>Pentapetalae</taxon>
        <taxon>asterids</taxon>
        <taxon>Ericales</taxon>
        <taxon>Theaceae</taxon>
        <taxon>Camellia</taxon>
    </lineage>
</organism>
<sequence>MVEEDESGWWPAMMEDDEVGGKGKVEIGGTCDGRSGSWTVAMVVVSCATVNGEEGKLLFMERIEKHKEEEWLLYKEFFLPPNYTEDGDPRIALVPLVTTMKQNCKSLKVASREELGEELSIEGLDFLEDEVDAIDVGNKVVSNTEENNIVATFSQQQGIINSSQRPQRKAGIPISLEDLQQCFGMKLDAAAESLGMKHACREHNITWWLARKRSKDNHSLSNKLVQAAGQEQIREPSQPPISDPPHKQDMATASRTKPHFTPMQDSSVVIIKAKYGDDFIRFQIPVLSGMVEFQPQVAKRLNLKGGTYRVKYQDKNNDWILTACDEDLLNYICNSISQGRITVTMLLQSITNCPP</sequence>
<evidence type="ECO:0000256" key="1">
    <source>
        <dbReference type="SAM" id="MobiDB-lite"/>
    </source>
</evidence>
<name>A0A7J7G600_CAMSI</name>
<dbReference type="Gene3D" id="3.10.20.90">
    <property type="entry name" value="Phosphatidylinositol 3-kinase Catalytic Subunit, Chain A, domain 1"/>
    <property type="match status" value="1"/>
</dbReference>
<dbReference type="EMBL" id="JACBKZ010000013">
    <property type="protein sequence ID" value="KAF5935018.1"/>
    <property type="molecule type" value="Genomic_DNA"/>
</dbReference>
<proteinExistence type="predicted"/>
<dbReference type="PROSITE" id="PS51745">
    <property type="entry name" value="PB1"/>
    <property type="match status" value="1"/>
</dbReference>
<dbReference type="AlphaFoldDB" id="A0A7J7G600"/>
<dbReference type="InterPro" id="IPR000270">
    <property type="entry name" value="PB1_dom"/>
</dbReference>
<dbReference type="SUPFAM" id="SSF54277">
    <property type="entry name" value="CAD &amp; PB1 domains"/>
    <property type="match status" value="1"/>
</dbReference>
<feature type="region of interest" description="Disordered" evidence="1">
    <location>
        <begin position="226"/>
        <end position="260"/>
    </location>
</feature>
<comment type="caution">
    <text evidence="3">The sequence shown here is derived from an EMBL/GenBank/DDBJ whole genome shotgun (WGS) entry which is preliminary data.</text>
</comment>
<dbReference type="GO" id="GO:0003700">
    <property type="term" value="F:DNA-binding transcription factor activity"/>
    <property type="evidence" value="ECO:0007669"/>
    <property type="project" value="InterPro"/>
</dbReference>
<gene>
    <name evidence="3" type="ORF">HYC85_026147</name>
</gene>
<reference evidence="4" key="1">
    <citation type="journal article" date="2020" name="Nat. Commun.">
        <title>Genome assembly of wild tea tree DASZ reveals pedigree and selection history of tea varieties.</title>
        <authorList>
            <person name="Zhang W."/>
            <person name="Zhang Y."/>
            <person name="Qiu H."/>
            <person name="Guo Y."/>
            <person name="Wan H."/>
            <person name="Zhang X."/>
            <person name="Scossa F."/>
            <person name="Alseekh S."/>
            <person name="Zhang Q."/>
            <person name="Wang P."/>
            <person name="Xu L."/>
            <person name="Schmidt M.H."/>
            <person name="Jia X."/>
            <person name="Li D."/>
            <person name="Zhu A."/>
            <person name="Guo F."/>
            <person name="Chen W."/>
            <person name="Ni D."/>
            <person name="Usadel B."/>
            <person name="Fernie A.R."/>
            <person name="Wen W."/>
        </authorList>
    </citation>
    <scope>NUCLEOTIDE SEQUENCE [LARGE SCALE GENOMIC DNA]</scope>
    <source>
        <strain evidence="4">cv. G240</strain>
    </source>
</reference>
<reference evidence="3 4" key="2">
    <citation type="submission" date="2020-07" db="EMBL/GenBank/DDBJ databases">
        <title>Genome assembly of wild tea tree DASZ reveals pedigree and selection history of tea varieties.</title>
        <authorList>
            <person name="Zhang W."/>
        </authorList>
    </citation>
    <scope>NUCLEOTIDE SEQUENCE [LARGE SCALE GENOMIC DNA]</scope>
    <source>
        <strain evidence="4">cv. G240</strain>
        <tissue evidence="3">Leaf</tissue>
    </source>
</reference>
<dbReference type="Pfam" id="PF00564">
    <property type="entry name" value="PB1"/>
    <property type="match status" value="1"/>
</dbReference>
<keyword evidence="4" id="KW-1185">Reference proteome</keyword>